<evidence type="ECO:0000256" key="2">
    <source>
        <dbReference type="ARBA" id="ARBA00022475"/>
    </source>
</evidence>
<sequence length="247" mass="28997">MTFILIIFIIIFYTLLIFILPKSMSIKYSLFFYFLTNPLLFFIFPFCKKKLIQIKFLFIENINKKKQIKEMPKLIEYFISYLKAGIQVPYCLNLILNKYKWSPPIQKTIYQIITFYNQGMSLDSAVKARIISLGNHKDHYFMVYFLTSLRVGYKSGGNMISTLENVKSKIESNILLKRKIKSTTAQIRLQALIIAMAPLILGIILWFIVPSYILFFFENAVGNLLLLMMIFLNMIGFYFLKMIARIA</sequence>
<feature type="transmembrane region" description="Helical" evidence="6">
    <location>
        <begin position="30"/>
        <end position="47"/>
    </location>
</feature>
<gene>
    <name evidence="8" type="ORF">AXG55_09235</name>
</gene>
<evidence type="ECO:0000256" key="5">
    <source>
        <dbReference type="ARBA" id="ARBA00023136"/>
    </source>
</evidence>
<dbReference type="InterPro" id="IPR018076">
    <property type="entry name" value="T2SS_GspF_dom"/>
</dbReference>
<feature type="transmembrane region" description="Helical" evidence="6">
    <location>
        <begin position="5"/>
        <end position="24"/>
    </location>
</feature>
<accession>A0A1L4D1J4</accession>
<proteinExistence type="predicted"/>
<evidence type="ECO:0000256" key="6">
    <source>
        <dbReference type="SAM" id="Phobius"/>
    </source>
</evidence>
<organism evidence="8 9">
    <name type="scientific">Silvanigrella aquatica</name>
    <dbReference type="NCBI Taxonomy" id="1915309"/>
    <lineage>
        <taxon>Bacteria</taxon>
        <taxon>Pseudomonadati</taxon>
        <taxon>Bdellovibrionota</taxon>
        <taxon>Oligoflexia</taxon>
        <taxon>Silvanigrellales</taxon>
        <taxon>Silvanigrellaceae</taxon>
        <taxon>Silvanigrella</taxon>
    </lineage>
</organism>
<dbReference type="KEGG" id="saqi:AXG55_09235"/>
<name>A0A1L4D1J4_9BACT</name>
<dbReference type="PANTHER" id="PTHR35007">
    <property type="entry name" value="INTEGRAL MEMBRANE PROTEIN-RELATED"/>
    <property type="match status" value="1"/>
</dbReference>
<feature type="transmembrane region" description="Helical" evidence="6">
    <location>
        <begin position="187"/>
        <end position="208"/>
    </location>
</feature>
<dbReference type="EMBL" id="CP017834">
    <property type="protein sequence ID" value="APJ04079.1"/>
    <property type="molecule type" value="Genomic_DNA"/>
</dbReference>
<keyword evidence="3 6" id="KW-0812">Transmembrane</keyword>
<protein>
    <recommendedName>
        <fullName evidence="7">Type II secretion system protein GspF domain-containing protein</fullName>
    </recommendedName>
</protein>
<evidence type="ECO:0000256" key="4">
    <source>
        <dbReference type="ARBA" id="ARBA00022989"/>
    </source>
</evidence>
<evidence type="ECO:0000313" key="8">
    <source>
        <dbReference type="EMBL" id="APJ04079.1"/>
    </source>
</evidence>
<dbReference type="Pfam" id="PF00482">
    <property type="entry name" value="T2SSF"/>
    <property type="match status" value="1"/>
</dbReference>
<evidence type="ECO:0000256" key="3">
    <source>
        <dbReference type="ARBA" id="ARBA00022692"/>
    </source>
</evidence>
<dbReference type="PANTHER" id="PTHR35007:SF1">
    <property type="entry name" value="PILUS ASSEMBLY PROTEIN"/>
    <property type="match status" value="1"/>
</dbReference>
<keyword evidence="5 6" id="KW-0472">Membrane</keyword>
<dbReference type="STRING" id="1915309.AXG55_09235"/>
<keyword evidence="9" id="KW-1185">Reference proteome</keyword>
<reference evidence="8 9" key="1">
    <citation type="submission" date="2016-10" db="EMBL/GenBank/DDBJ databases">
        <title>Silvanigrella aquatica sp. nov., isolated from a freshwater lake located in the Black Forest, Germany, description of Silvanigrellaceae fam. nov., Silvanigrellales ord. nov., reclassification of the order Bdellovibrionales in the class Oligoflexia, reclassification of the families Bacteriovoracaceae and Halobacteriovoraceae in the new order Bacteriovoracales ord. nov., and reclassification of the family Pseudobacteriovoracaceae in the order Oligoflexiales.</title>
        <authorList>
            <person name="Hahn M.W."/>
            <person name="Schmidt J."/>
            <person name="Koll U."/>
            <person name="Rohde M."/>
            <person name="Verbag S."/>
            <person name="Pitt A."/>
            <person name="Nakai R."/>
            <person name="Naganuma T."/>
            <person name="Lang E."/>
        </authorList>
    </citation>
    <scope>NUCLEOTIDE SEQUENCE [LARGE SCALE GENOMIC DNA]</scope>
    <source>
        <strain evidence="8 9">MWH-Nonnen-W8red</strain>
    </source>
</reference>
<dbReference type="Gene3D" id="1.20.81.30">
    <property type="entry name" value="Type II secretion system (T2SS), domain F"/>
    <property type="match status" value="1"/>
</dbReference>
<evidence type="ECO:0000256" key="1">
    <source>
        <dbReference type="ARBA" id="ARBA00004651"/>
    </source>
</evidence>
<feature type="domain" description="Type II secretion system protein GspF" evidence="7">
    <location>
        <begin position="75"/>
        <end position="205"/>
    </location>
</feature>
<feature type="transmembrane region" description="Helical" evidence="6">
    <location>
        <begin position="220"/>
        <end position="240"/>
    </location>
</feature>
<dbReference type="AlphaFoldDB" id="A0A1L4D1J4"/>
<dbReference type="GO" id="GO:0005886">
    <property type="term" value="C:plasma membrane"/>
    <property type="evidence" value="ECO:0007669"/>
    <property type="project" value="UniProtKB-SubCell"/>
</dbReference>
<dbReference type="InterPro" id="IPR042094">
    <property type="entry name" value="T2SS_GspF_sf"/>
</dbReference>
<evidence type="ECO:0000313" key="9">
    <source>
        <dbReference type="Proteomes" id="UP000184731"/>
    </source>
</evidence>
<keyword evidence="2" id="KW-1003">Cell membrane</keyword>
<dbReference type="Proteomes" id="UP000184731">
    <property type="component" value="Chromosome"/>
</dbReference>
<evidence type="ECO:0000259" key="7">
    <source>
        <dbReference type="Pfam" id="PF00482"/>
    </source>
</evidence>
<comment type="subcellular location">
    <subcellularLocation>
        <location evidence="1">Cell membrane</location>
        <topology evidence="1">Multi-pass membrane protein</topology>
    </subcellularLocation>
</comment>
<keyword evidence="4 6" id="KW-1133">Transmembrane helix</keyword>